<evidence type="ECO:0000313" key="2">
    <source>
        <dbReference type="Proteomes" id="UP000003344"/>
    </source>
</evidence>
<accession>D2ZY91</accession>
<evidence type="ECO:0000313" key="1">
    <source>
        <dbReference type="EMBL" id="EFC87863.1"/>
    </source>
</evidence>
<proteinExistence type="predicted"/>
<dbReference type="EMBL" id="ACDX02000013">
    <property type="protein sequence ID" value="EFC87863.1"/>
    <property type="molecule type" value="Genomic_DNA"/>
</dbReference>
<protein>
    <submittedName>
        <fullName evidence="1">Uncharacterized protein</fullName>
    </submittedName>
</protein>
<reference evidence="1 2" key="1">
    <citation type="submission" date="2009-10" db="EMBL/GenBank/DDBJ databases">
        <authorList>
            <person name="Weinstock G."/>
            <person name="Sodergren E."/>
            <person name="Clifton S."/>
            <person name="Fulton L."/>
            <person name="Fulton B."/>
            <person name="Courtney L."/>
            <person name="Fronick C."/>
            <person name="Harrison M."/>
            <person name="Strong C."/>
            <person name="Farmer C."/>
            <person name="Delahaunty K."/>
            <person name="Markovic C."/>
            <person name="Hall O."/>
            <person name="Minx P."/>
            <person name="Tomlinson C."/>
            <person name="Mitreva M."/>
            <person name="Nelson J."/>
            <person name="Hou S."/>
            <person name="Wollam A."/>
            <person name="Pepin K.H."/>
            <person name="Johnson M."/>
            <person name="Bhonagiri V."/>
            <person name="Nash W.E."/>
            <person name="Warren W."/>
            <person name="Chinwalla A."/>
            <person name="Mardis E.R."/>
            <person name="Wilson R.K."/>
        </authorList>
    </citation>
    <scope>NUCLEOTIDE SEQUENCE [LARGE SCALE GENOMIC DNA]</scope>
    <source>
        <strain evidence="2">ATCC 25996 / DSM 4631 / NCTC 10774 / M26</strain>
    </source>
</reference>
<dbReference type="STRING" id="546266.NEIMUCOT_05598"/>
<dbReference type="Proteomes" id="UP000003344">
    <property type="component" value="Unassembled WGS sequence"/>
</dbReference>
<name>D2ZY91_NEIM2</name>
<gene>
    <name evidence="1" type="ORF">NEIMUCOT_05598</name>
</gene>
<organism evidence="1 2">
    <name type="scientific">Neisseria mucosa (strain ATCC 25996 / DSM 4631 / NCTC 10774 / M26)</name>
    <dbReference type="NCBI Taxonomy" id="546266"/>
    <lineage>
        <taxon>Bacteria</taxon>
        <taxon>Pseudomonadati</taxon>
        <taxon>Pseudomonadota</taxon>
        <taxon>Betaproteobacteria</taxon>
        <taxon>Neisseriales</taxon>
        <taxon>Neisseriaceae</taxon>
        <taxon>Neisseria</taxon>
    </lineage>
</organism>
<comment type="caution">
    <text evidence="1">The sequence shown here is derived from an EMBL/GenBank/DDBJ whole genome shotgun (WGS) entry which is preliminary data.</text>
</comment>
<dbReference type="AlphaFoldDB" id="D2ZY91"/>
<sequence>MSNFWGAVQFSDDLKPLSLRYYSISKTDAVKQPSSADKPISCRSK</sequence>